<dbReference type="Pfam" id="PF02338">
    <property type="entry name" value="OTU"/>
    <property type="match status" value="1"/>
</dbReference>
<feature type="compositionally biased region" description="Low complexity" evidence="14">
    <location>
        <begin position="45"/>
        <end position="63"/>
    </location>
</feature>
<keyword evidence="10" id="KW-0007">Acetylation</keyword>
<dbReference type="GO" id="GO:0044313">
    <property type="term" value="P:protein K6-linked deubiquitination"/>
    <property type="evidence" value="ECO:0007669"/>
    <property type="project" value="Ensembl"/>
</dbReference>
<dbReference type="GeneTree" id="ENSGT00390000016392"/>
<organism evidence="16 17">
    <name type="scientific">Equus caballus</name>
    <name type="common">Horse</name>
    <dbReference type="NCBI Taxonomy" id="9796"/>
    <lineage>
        <taxon>Eukaryota</taxon>
        <taxon>Metazoa</taxon>
        <taxon>Chordata</taxon>
        <taxon>Craniata</taxon>
        <taxon>Vertebrata</taxon>
        <taxon>Euteleostomi</taxon>
        <taxon>Mammalia</taxon>
        <taxon>Eutheria</taxon>
        <taxon>Laurasiatheria</taxon>
        <taxon>Perissodactyla</taxon>
        <taxon>Equidae</taxon>
        <taxon>Equus</taxon>
    </lineage>
</organism>
<feature type="compositionally biased region" description="Basic and acidic residues" evidence="14">
    <location>
        <begin position="103"/>
        <end position="128"/>
    </location>
</feature>
<dbReference type="InterPro" id="IPR003323">
    <property type="entry name" value="OTU_dom"/>
</dbReference>
<keyword evidence="5" id="KW-0963">Cytoplasm</keyword>
<feature type="compositionally biased region" description="Basic and acidic residues" evidence="14">
    <location>
        <begin position="430"/>
        <end position="465"/>
    </location>
</feature>
<dbReference type="GO" id="GO:0035871">
    <property type="term" value="P:protein K11-linked deubiquitination"/>
    <property type="evidence" value="ECO:0007669"/>
    <property type="project" value="Ensembl"/>
</dbReference>
<keyword evidence="11" id="KW-0539">Nucleus</keyword>
<dbReference type="GO" id="GO:0006508">
    <property type="term" value="P:proteolysis"/>
    <property type="evidence" value="ECO:0007669"/>
    <property type="project" value="UniProtKB-KW"/>
</dbReference>
<dbReference type="GO" id="GO:1990167">
    <property type="term" value="P:protein K27-linked deubiquitination"/>
    <property type="evidence" value="ECO:0007669"/>
    <property type="project" value="Ensembl"/>
</dbReference>
<feature type="region of interest" description="Disordered" evidence="14">
    <location>
        <begin position="381"/>
        <end position="468"/>
    </location>
</feature>
<dbReference type="GO" id="GO:0006357">
    <property type="term" value="P:regulation of transcription by RNA polymerase II"/>
    <property type="evidence" value="ECO:0007669"/>
    <property type="project" value="Ensembl"/>
</dbReference>
<name>A0A9L0TE26_HORSE</name>
<evidence type="ECO:0000259" key="15">
    <source>
        <dbReference type="PROSITE" id="PS50802"/>
    </source>
</evidence>
<proteinExistence type="predicted"/>
<comment type="subcellular location">
    <subcellularLocation>
        <location evidence="3">Cytoplasm</location>
    </subcellularLocation>
    <subcellularLocation>
        <location evidence="2">Nucleus</location>
    </subcellularLocation>
</comment>
<gene>
    <name evidence="16" type="primary">OTUD3</name>
</gene>
<evidence type="ECO:0000256" key="9">
    <source>
        <dbReference type="ARBA" id="ARBA00022807"/>
    </source>
</evidence>
<feature type="domain" description="OTU" evidence="15">
    <location>
        <begin position="150"/>
        <end position="274"/>
    </location>
</feature>
<dbReference type="Proteomes" id="UP000002281">
    <property type="component" value="Chromosome 2"/>
</dbReference>
<dbReference type="GO" id="GO:0031669">
    <property type="term" value="P:cellular response to nutrient levels"/>
    <property type="evidence" value="ECO:0007669"/>
    <property type="project" value="Ensembl"/>
</dbReference>
<comment type="catalytic activity">
    <reaction evidence="1">
        <text>Thiol-dependent hydrolysis of ester, thioester, amide, peptide and isopeptide bonds formed by the C-terminal Gly of ubiquitin (a 76-residue protein attached to proteins as an intracellular targeting signal).</text>
        <dbReference type="EC" id="3.4.19.12"/>
    </reaction>
</comment>
<reference evidence="16" key="2">
    <citation type="submission" date="2025-08" db="UniProtKB">
        <authorList>
            <consortium name="Ensembl"/>
        </authorList>
    </citation>
    <scope>IDENTIFICATION</scope>
    <source>
        <strain evidence="16">Thoroughbred</strain>
    </source>
</reference>
<dbReference type="CDD" id="cd22770">
    <property type="entry name" value="OTU_OTUD3"/>
    <property type="match status" value="1"/>
</dbReference>
<dbReference type="SUPFAM" id="SSF54001">
    <property type="entry name" value="Cysteine proteinases"/>
    <property type="match status" value="1"/>
</dbReference>
<evidence type="ECO:0000313" key="16">
    <source>
        <dbReference type="Ensembl" id="ENSECAP00000084833.1"/>
    </source>
</evidence>
<keyword evidence="7" id="KW-0833">Ubl conjugation pathway</keyword>
<feature type="compositionally biased region" description="Low complexity" evidence="14">
    <location>
        <begin position="75"/>
        <end position="90"/>
    </location>
</feature>
<dbReference type="Ensembl" id="ENSECAT00000131820.1">
    <property type="protein sequence ID" value="ENSECAP00000084833.1"/>
    <property type="gene ID" value="ENSECAG00000019794.3"/>
</dbReference>
<dbReference type="GO" id="GO:0051898">
    <property type="term" value="P:negative regulation of phosphatidylinositol 3-kinase/protein kinase B signal transduction"/>
    <property type="evidence" value="ECO:0007669"/>
    <property type="project" value="Ensembl"/>
</dbReference>
<dbReference type="EC" id="3.4.19.12" evidence="4"/>
<evidence type="ECO:0000256" key="12">
    <source>
        <dbReference type="ARBA" id="ARBA00059041"/>
    </source>
</evidence>
<evidence type="ECO:0000256" key="14">
    <source>
        <dbReference type="SAM" id="MobiDB-lite"/>
    </source>
</evidence>
<accession>A0A9L0TE26</accession>
<evidence type="ECO:0000256" key="13">
    <source>
        <dbReference type="ARBA" id="ARBA00074859"/>
    </source>
</evidence>
<dbReference type="PANTHER" id="PTHR12419">
    <property type="entry name" value="OTU DOMAIN CONTAINING PROTEIN"/>
    <property type="match status" value="1"/>
</dbReference>
<keyword evidence="9" id="KW-0788">Thiol protease</keyword>
<evidence type="ECO:0000256" key="2">
    <source>
        <dbReference type="ARBA" id="ARBA00004123"/>
    </source>
</evidence>
<keyword evidence="17" id="KW-1185">Reference proteome</keyword>
<feature type="compositionally biased region" description="Basic and acidic residues" evidence="14">
    <location>
        <begin position="401"/>
        <end position="418"/>
    </location>
</feature>
<dbReference type="OMA" id="MDATGCQ"/>
<dbReference type="InterPro" id="IPR050704">
    <property type="entry name" value="Peptidase_C85-like"/>
</dbReference>
<dbReference type="InterPro" id="IPR038765">
    <property type="entry name" value="Papain-like_cys_pep_sf"/>
</dbReference>
<evidence type="ECO:0000256" key="11">
    <source>
        <dbReference type="ARBA" id="ARBA00023242"/>
    </source>
</evidence>
<dbReference type="PROSITE" id="PS50802">
    <property type="entry name" value="OTU"/>
    <property type="match status" value="1"/>
</dbReference>
<dbReference type="GO" id="GO:0005737">
    <property type="term" value="C:cytoplasm"/>
    <property type="evidence" value="ECO:0007669"/>
    <property type="project" value="UniProtKB-SubCell"/>
</dbReference>
<keyword evidence="8" id="KW-0378">Hydrolase</keyword>
<keyword evidence="6" id="KW-0645">Protease</keyword>
<dbReference type="GO" id="GO:0050821">
    <property type="term" value="P:protein stabilization"/>
    <property type="evidence" value="ECO:0000318"/>
    <property type="project" value="GO_Central"/>
</dbReference>
<evidence type="ECO:0000256" key="7">
    <source>
        <dbReference type="ARBA" id="ARBA00022786"/>
    </source>
</evidence>
<dbReference type="SMR" id="A0A9L0TE26"/>
<dbReference type="Gene3D" id="3.90.70.80">
    <property type="match status" value="1"/>
</dbReference>
<dbReference type="GO" id="GO:0071108">
    <property type="term" value="P:protein K48-linked deubiquitination"/>
    <property type="evidence" value="ECO:0007669"/>
    <property type="project" value="Ensembl"/>
</dbReference>
<dbReference type="PANTHER" id="PTHR12419:SF7">
    <property type="entry name" value="OTU DOMAIN-CONTAINING PROTEIN 3"/>
    <property type="match status" value="1"/>
</dbReference>
<sequence length="482" mass="53108">MGASLAPAGELSMVPTPSTPQPVPGEKGVGPGSRHVSGVPGSGAGAVVTSPSPGSVARAASPSRRARRPPGGPAGFRVAAAGRGAAAMSRKQAAKSRPGSGSRKAEAERKRDERAARRALAKERRNRPESGGGCEEEFVSFANQLQALGLKLREVPGDGNCLFRALGDQLEGHSRNHLKHRQETVDYMIQQREDFEPFVEDDIPFEKHVASLAKSGTFAGNDAIVAFARNHQLNVVIHQLNAPLWQIRGTDKSNVRELHIAYRYGEHYDSVRRINDNSEAPAHLQTDFQMLHQDESNKREKIKTKGVDFEDDLRDEVEDAVQKVCSATGCSDFDLIVQNLEAENYNIESAIIAMLQMNQGKRNNAEENLESSGRVLKQYGPLWEEGGSDTRGFGNQGLNEGRTENNKARASPSEENKANKNQLPKVTNKQRKEQQRLEKKKRQEERHRHKALESRSNHRDNRSEADANTQVTLVKTFAALNI</sequence>
<evidence type="ECO:0000256" key="10">
    <source>
        <dbReference type="ARBA" id="ARBA00022990"/>
    </source>
</evidence>
<protein>
    <recommendedName>
        <fullName evidence="13">OTU domain-containing protein 3</fullName>
        <ecNumber evidence="4">3.4.19.12</ecNumber>
    </recommendedName>
</protein>
<dbReference type="GO" id="GO:0097009">
    <property type="term" value="P:energy homeostasis"/>
    <property type="evidence" value="ECO:0007669"/>
    <property type="project" value="Ensembl"/>
</dbReference>
<evidence type="ECO:0000256" key="8">
    <source>
        <dbReference type="ARBA" id="ARBA00022801"/>
    </source>
</evidence>
<dbReference type="FunFam" id="3.90.70.80:FF:000005">
    <property type="entry name" value="OTU domain-containing protein 3"/>
    <property type="match status" value="1"/>
</dbReference>
<dbReference type="GO" id="GO:0005634">
    <property type="term" value="C:nucleus"/>
    <property type="evidence" value="ECO:0007669"/>
    <property type="project" value="UniProtKB-SubCell"/>
</dbReference>
<evidence type="ECO:0000256" key="3">
    <source>
        <dbReference type="ARBA" id="ARBA00004496"/>
    </source>
</evidence>
<dbReference type="AlphaFoldDB" id="A0A9L0TE26"/>
<reference evidence="16 17" key="1">
    <citation type="journal article" date="2009" name="Science">
        <title>Genome sequence, comparative analysis, and population genetics of the domestic horse.</title>
        <authorList>
            <consortium name="Broad Institute Genome Sequencing Platform"/>
            <consortium name="Broad Institute Whole Genome Assembly Team"/>
            <person name="Wade C.M."/>
            <person name="Giulotto E."/>
            <person name="Sigurdsson S."/>
            <person name="Zoli M."/>
            <person name="Gnerre S."/>
            <person name="Imsland F."/>
            <person name="Lear T.L."/>
            <person name="Adelson D.L."/>
            <person name="Bailey E."/>
            <person name="Bellone R.R."/>
            <person name="Bloecker H."/>
            <person name="Distl O."/>
            <person name="Edgar R.C."/>
            <person name="Garber M."/>
            <person name="Leeb T."/>
            <person name="Mauceli E."/>
            <person name="MacLeod J.N."/>
            <person name="Penedo M.C.T."/>
            <person name="Raison J.M."/>
            <person name="Sharpe T."/>
            <person name="Vogel J."/>
            <person name="Andersson L."/>
            <person name="Antczak D.F."/>
            <person name="Biagi T."/>
            <person name="Binns M.M."/>
            <person name="Chowdhary B.P."/>
            <person name="Coleman S.J."/>
            <person name="Della Valle G."/>
            <person name="Fryc S."/>
            <person name="Guerin G."/>
            <person name="Hasegawa T."/>
            <person name="Hill E.W."/>
            <person name="Jurka J."/>
            <person name="Kiialainen A."/>
            <person name="Lindgren G."/>
            <person name="Liu J."/>
            <person name="Magnani E."/>
            <person name="Mickelson J.R."/>
            <person name="Murray J."/>
            <person name="Nergadze S.G."/>
            <person name="Onofrio R."/>
            <person name="Pedroni S."/>
            <person name="Piras M.F."/>
            <person name="Raudsepp T."/>
            <person name="Rocchi M."/>
            <person name="Roeed K.H."/>
            <person name="Ryder O.A."/>
            <person name="Searle S."/>
            <person name="Skow L."/>
            <person name="Swinburne J.E."/>
            <person name="Syvaenen A.C."/>
            <person name="Tozaki T."/>
            <person name="Valberg S.J."/>
            <person name="Vaudin M."/>
            <person name="White J.R."/>
            <person name="Zody M.C."/>
            <person name="Lander E.S."/>
            <person name="Lindblad-Toh K."/>
        </authorList>
    </citation>
    <scope>NUCLEOTIDE SEQUENCE [LARGE SCALE GENOMIC DNA]</scope>
    <source>
        <strain evidence="16 17">Thoroughbred</strain>
    </source>
</reference>
<reference evidence="16" key="3">
    <citation type="submission" date="2025-09" db="UniProtKB">
        <authorList>
            <consortium name="Ensembl"/>
        </authorList>
    </citation>
    <scope>IDENTIFICATION</scope>
    <source>
        <strain evidence="16">Thoroughbred</strain>
    </source>
</reference>
<comment type="function">
    <text evidence="12">Deubiquitinating enzyme that hydrolyzes 'Lys-6'- and 'Lys-11'-linked polyubiquitin. Also hydrolyzes heterotypic (mixed and branched) and homotypic chains. Important regulator of energy metabolism. Glucose and fatty acids trigger its nuclear translocation by CBP-dependent acetylation. In the nucleus, deubiquitinates and stabilizes the nuclear receptor PPARD regulating the expression of various genes involved in glucose and lipid metabolism and oxidative phosphorylation. Also acts as a negative regulator of the ribosome quality control (RQC) by mediating deubiquitination of 40S ribosomal proteins RPS10/eS10 and RPS20/uS10, thereby antagonizing ZNF598-mediated 40S ubiquitination.</text>
</comment>
<dbReference type="GO" id="GO:0004843">
    <property type="term" value="F:cysteine-type deubiquitinase activity"/>
    <property type="evidence" value="ECO:0000318"/>
    <property type="project" value="GO_Central"/>
</dbReference>
<evidence type="ECO:0000256" key="1">
    <source>
        <dbReference type="ARBA" id="ARBA00000707"/>
    </source>
</evidence>
<evidence type="ECO:0000313" key="17">
    <source>
        <dbReference type="Proteomes" id="UP000002281"/>
    </source>
</evidence>
<evidence type="ECO:0000256" key="6">
    <source>
        <dbReference type="ARBA" id="ARBA00022670"/>
    </source>
</evidence>
<feature type="region of interest" description="Disordered" evidence="14">
    <location>
        <begin position="1"/>
        <end position="134"/>
    </location>
</feature>
<evidence type="ECO:0000256" key="5">
    <source>
        <dbReference type="ARBA" id="ARBA00022490"/>
    </source>
</evidence>
<dbReference type="GO" id="GO:0072344">
    <property type="term" value="P:rescue of stalled ribosome"/>
    <property type="evidence" value="ECO:0007669"/>
    <property type="project" value="Ensembl"/>
</dbReference>
<evidence type="ECO:0000256" key="4">
    <source>
        <dbReference type="ARBA" id="ARBA00012759"/>
    </source>
</evidence>